<evidence type="ECO:0000313" key="4">
    <source>
        <dbReference type="Proteomes" id="UP000026915"/>
    </source>
</evidence>
<evidence type="ECO:0000256" key="2">
    <source>
        <dbReference type="SAM" id="SignalP"/>
    </source>
</evidence>
<evidence type="ECO:0000313" key="3">
    <source>
        <dbReference type="EMBL" id="EOY27709.1"/>
    </source>
</evidence>
<feature type="compositionally biased region" description="Low complexity" evidence="1">
    <location>
        <begin position="95"/>
        <end position="106"/>
    </location>
</feature>
<keyword evidence="4" id="KW-1185">Reference proteome</keyword>
<dbReference type="Proteomes" id="UP000026915">
    <property type="component" value="Chromosome 6"/>
</dbReference>
<protein>
    <submittedName>
        <fullName evidence="3">Nuclear receptor coactivator 6, putative</fullName>
    </submittedName>
</protein>
<dbReference type="InParanoid" id="A0A061GKW9"/>
<organism evidence="3 4">
    <name type="scientific">Theobroma cacao</name>
    <name type="common">Cacao</name>
    <name type="synonym">Cocoa</name>
    <dbReference type="NCBI Taxonomy" id="3641"/>
    <lineage>
        <taxon>Eukaryota</taxon>
        <taxon>Viridiplantae</taxon>
        <taxon>Streptophyta</taxon>
        <taxon>Embryophyta</taxon>
        <taxon>Tracheophyta</taxon>
        <taxon>Spermatophyta</taxon>
        <taxon>Magnoliopsida</taxon>
        <taxon>eudicotyledons</taxon>
        <taxon>Gunneridae</taxon>
        <taxon>Pentapetalae</taxon>
        <taxon>rosids</taxon>
        <taxon>malvids</taxon>
        <taxon>Malvales</taxon>
        <taxon>Malvaceae</taxon>
        <taxon>Byttnerioideae</taxon>
        <taxon>Theobroma</taxon>
    </lineage>
</organism>
<evidence type="ECO:0000256" key="1">
    <source>
        <dbReference type="SAM" id="MobiDB-lite"/>
    </source>
</evidence>
<sequence>MMGFNQTLKHFFALLLILFIFLIVSFACPASCNEMLPKNTPSNQPAPAYQVLDIKNTTPFFLNKQEFDKKRKRKMSRRKTSKKHFKARPFSVMLPKGSVPPSGSSPCHNDKPDSSVVLFCGLSAAKP</sequence>
<keyword evidence="2" id="KW-0732">Signal</keyword>
<gene>
    <name evidence="3" type="ORF">TCM_029491</name>
</gene>
<feature type="signal peptide" evidence="2">
    <location>
        <begin position="1"/>
        <end position="27"/>
    </location>
</feature>
<dbReference type="HOGENOM" id="CLU_140607_0_0_1"/>
<dbReference type="OMA" id="YCEESTS"/>
<feature type="region of interest" description="Disordered" evidence="1">
    <location>
        <begin position="92"/>
        <end position="112"/>
    </location>
</feature>
<keyword evidence="3" id="KW-0675">Receptor</keyword>
<reference evidence="3 4" key="1">
    <citation type="journal article" date="2013" name="Genome Biol.">
        <title>The genome sequence of the most widely cultivated cacao type and its use to identify candidate genes regulating pod color.</title>
        <authorList>
            <person name="Motamayor J.C."/>
            <person name="Mockaitis K."/>
            <person name="Schmutz J."/>
            <person name="Haiminen N."/>
            <person name="Iii D.L."/>
            <person name="Cornejo O."/>
            <person name="Findley S.D."/>
            <person name="Zheng P."/>
            <person name="Utro F."/>
            <person name="Royaert S."/>
            <person name="Saski C."/>
            <person name="Jenkins J."/>
            <person name="Podicheti R."/>
            <person name="Zhao M."/>
            <person name="Scheffler B.E."/>
            <person name="Stack J.C."/>
            <person name="Feltus F.A."/>
            <person name="Mustiga G.M."/>
            <person name="Amores F."/>
            <person name="Phillips W."/>
            <person name="Marelli J.P."/>
            <person name="May G.D."/>
            <person name="Shapiro H."/>
            <person name="Ma J."/>
            <person name="Bustamante C.D."/>
            <person name="Schnell R.J."/>
            <person name="Main D."/>
            <person name="Gilbert D."/>
            <person name="Parida L."/>
            <person name="Kuhn D.N."/>
        </authorList>
    </citation>
    <scope>NUCLEOTIDE SEQUENCE [LARGE SCALE GENOMIC DNA]</scope>
    <source>
        <strain evidence="4">cv. Matina 1-6</strain>
    </source>
</reference>
<dbReference type="EMBL" id="CM001884">
    <property type="protein sequence ID" value="EOY27709.1"/>
    <property type="molecule type" value="Genomic_DNA"/>
</dbReference>
<proteinExistence type="predicted"/>
<feature type="chain" id="PRO_5001603555" evidence="2">
    <location>
        <begin position="28"/>
        <end position="127"/>
    </location>
</feature>
<dbReference type="AlphaFoldDB" id="A0A061GKW9"/>
<accession>A0A061GKW9</accession>
<name>A0A061GKW9_THECC</name>
<dbReference type="Gramene" id="EOY27709">
    <property type="protein sequence ID" value="EOY27709"/>
    <property type="gene ID" value="TCM_029491"/>
</dbReference>